<evidence type="ECO:0000313" key="6">
    <source>
        <dbReference type="Proteomes" id="UP000054928"/>
    </source>
</evidence>
<dbReference type="STRING" id="4781.A0A0P1ACR0"/>
<protein>
    <submittedName>
        <fullName evidence="5">Membrane-spanning 4-domains subfamily a member 14 isoform x3</fullName>
    </submittedName>
</protein>
<reference evidence="6" key="1">
    <citation type="submission" date="2014-09" db="EMBL/GenBank/DDBJ databases">
        <authorList>
            <person name="Sharma Rahul"/>
            <person name="Thines Marco"/>
        </authorList>
    </citation>
    <scope>NUCLEOTIDE SEQUENCE [LARGE SCALE GENOMIC DNA]</scope>
</reference>
<evidence type="ECO:0000313" key="5">
    <source>
        <dbReference type="EMBL" id="CEG38244.1"/>
    </source>
</evidence>
<feature type="compositionally biased region" description="Pro residues" evidence="3">
    <location>
        <begin position="56"/>
        <end position="85"/>
    </location>
</feature>
<dbReference type="OMA" id="INYNECR"/>
<keyword evidence="6" id="KW-1185">Reference proteome</keyword>
<name>A0A0P1ACR0_PLAHL</name>
<dbReference type="Proteomes" id="UP000054928">
    <property type="component" value="Unassembled WGS sequence"/>
</dbReference>
<dbReference type="GO" id="GO:0006099">
    <property type="term" value="P:tricarboxylic acid cycle"/>
    <property type="evidence" value="ECO:0007669"/>
    <property type="project" value="TreeGrafter"/>
</dbReference>
<dbReference type="PANTHER" id="PTHR12469:SF2">
    <property type="entry name" value="SUCCINATE DEHYDROGENASE ASSEMBLY FACTOR 2, MITOCHONDRIAL"/>
    <property type="match status" value="1"/>
</dbReference>
<sequence length="448" mass="45647">MKVYTTILLSAVAMQVVLGGAGGGITFDNAGDYTPGGTEGTTDNKPPSSGSGSPPTSTPPGPSSPSASPPATPGTPSAGTPPTPGAPTTGTPIPGTPPASPPSTPGAPPVSPSPIHPAQEAPGGNTNTTNPTPPSIVNPTGSGATPPTGSGSPSPSGVDTPCPELAYSYPPGTTTPNTVGGDHSSNVPTQGTPVPGIPPANTPGTPPADTPGAPPAGTPGAPPTGTPGAPPTGTPGAPPAGSPPVGTPGTPPAGTPPAGTPASIIINSITKHDNVETSVMNFFIWVECLARRSNPSQESSFTVLIDAALMSTAPSQETLDYSRPQTWRNLPQQQKRGKKINYNECRSLSNASALFNRVAIRADHIAAKGDFPPTSQGDHHVDMDEANRKRIIYRSKQRGWLEVDLLLGRWASENVMQLSSDQLQQYEDILNEETIDIFNYISDIVVRR</sequence>
<dbReference type="RefSeq" id="XP_024574613.1">
    <property type="nucleotide sequence ID" value="XM_024723658.1"/>
</dbReference>
<proteinExistence type="predicted"/>
<feature type="chain" id="PRO_5006058559" evidence="4">
    <location>
        <begin position="20"/>
        <end position="448"/>
    </location>
</feature>
<feature type="compositionally biased region" description="Polar residues" evidence="3">
    <location>
        <begin position="183"/>
        <end position="192"/>
    </location>
</feature>
<keyword evidence="1" id="KW-0496">Mitochondrion</keyword>
<organism evidence="5 6">
    <name type="scientific">Plasmopara halstedii</name>
    <name type="common">Downy mildew of sunflower</name>
    <dbReference type="NCBI Taxonomy" id="4781"/>
    <lineage>
        <taxon>Eukaryota</taxon>
        <taxon>Sar</taxon>
        <taxon>Stramenopiles</taxon>
        <taxon>Oomycota</taxon>
        <taxon>Peronosporomycetes</taxon>
        <taxon>Peronosporales</taxon>
        <taxon>Peronosporaceae</taxon>
        <taxon>Plasmopara</taxon>
    </lineage>
</organism>
<feature type="compositionally biased region" description="Low complexity" evidence="3">
    <location>
        <begin position="139"/>
        <end position="157"/>
    </location>
</feature>
<dbReference type="EMBL" id="CCYD01000321">
    <property type="protein sequence ID" value="CEG38244.1"/>
    <property type="molecule type" value="Genomic_DNA"/>
</dbReference>
<feature type="compositionally biased region" description="Low complexity" evidence="3">
    <location>
        <begin position="170"/>
        <end position="181"/>
    </location>
</feature>
<feature type="compositionally biased region" description="Pro residues" evidence="3">
    <location>
        <begin position="94"/>
        <end position="115"/>
    </location>
</feature>
<dbReference type="InterPro" id="IPR036714">
    <property type="entry name" value="SDH_sf"/>
</dbReference>
<evidence type="ECO:0000256" key="2">
    <source>
        <dbReference type="ARBA" id="ARBA00023186"/>
    </source>
</evidence>
<dbReference type="Pfam" id="PF03937">
    <property type="entry name" value="Sdh5"/>
    <property type="match status" value="1"/>
</dbReference>
<accession>A0A0P1ACR0</accession>
<feature type="compositionally biased region" description="Pro residues" evidence="3">
    <location>
        <begin position="195"/>
        <end position="259"/>
    </location>
</feature>
<dbReference type="Gene3D" id="1.10.150.250">
    <property type="entry name" value="Flavinator of succinate dehydrogenase"/>
    <property type="match status" value="1"/>
</dbReference>
<dbReference type="GeneID" id="36403384"/>
<dbReference type="InterPro" id="IPR005631">
    <property type="entry name" value="SDH"/>
</dbReference>
<feature type="signal peptide" evidence="4">
    <location>
        <begin position="1"/>
        <end position="19"/>
    </location>
</feature>
<dbReference type="SUPFAM" id="SSF109910">
    <property type="entry name" value="YgfY-like"/>
    <property type="match status" value="1"/>
</dbReference>
<evidence type="ECO:0000256" key="1">
    <source>
        <dbReference type="ARBA" id="ARBA00023128"/>
    </source>
</evidence>
<dbReference type="GO" id="GO:0034553">
    <property type="term" value="P:mitochondrial respiratory chain complex II assembly"/>
    <property type="evidence" value="ECO:0007669"/>
    <property type="project" value="TreeGrafter"/>
</dbReference>
<dbReference type="FunFam" id="1.10.150.250:FF:000004">
    <property type="entry name" value="Succinate dehydrogenase assembly factor 2, mitochondrial"/>
    <property type="match status" value="1"/>
</dbReference>
<dbReference type="GO" id="GO:0005739">
    <property type="term" value="C:mitochondrion"/>
    <property type="evidence" value="ECO:0007669"/>
    <property type="project" value="TreeGrafter"/>
</dbReference>
<feature type="region of interest" description="Disordered" evidence="3">
    <location>
        <begin position="32"/>
        <end position="262"/>
    </location>
</feature>
<feature type="compositionally biased region" description="Low complexity" evidence="3">
    <location>
        <begin position="46"/>
        <end position="55"/>
    </location>
</feature>
<evidence type="ECO:0000256" key="3">
    <source>
        <dbReference type="SAM" id="MobiDB-lite"/>
    </source>
</evidence>
<keyword evidence="2" id="KW-0143">Chaperone</keyword>
<dbReference type="AlphaFoldDB" id="A0A0P1ACR0"/>
<dbReference type="PANTHER" id="PTHR12469">
    <property type="entry name" value="PROTEIN EMI5 HOMOLOG, MITOCHONDRIAL"/>
    <property type="match status" value="1"/>
</dbReference>
<keyword evidence="4" id="KW-0732">Signal</keyword>
<evidence type="ECO:0000256" key="4">
    <source>
        <dbReference type="SAM" id="SignalP"/>
    </source>
</evidence>
<dbReference type="GO" id="GO:0006121">
    <property type="term" value="P:mitochondrial electron transport, succinate to ubiquinone"/>
    <property type="evidence" value="ECO:0007669"/>
    <property type="project" value="TreeGrafter"/>
</dbReference>
<dbReference type="OrthoDB" id="284292at2759"/>